<dbReference type="HAMAP" id="MF_00108">
    <property type="entry name" value="IspD"/>
    <property type="match status" value="1"/>
</dbReference>
<dbReference type="GO" id="GO:0050518">
    <property type="term" value="F:2-C-methyl-D-erythritol 4-phosphate cytidylyltransferase activity"/>
    <property type="evidence" value="ECO:0007669"/>
    <property type="project" value="UniProtKB-UniRule"/>
</dbReference>
<feature type="site" description="Positions MEP for the nucleophilic attack" evidence="3">
    <location>
        <position position="208"/>
    </location>
</feature>
<keyword evidence="1 3" id="KW-0808">Transferase</keyword>
<dbReference type="UniPathway" id="UPA00056">
    <property type="reaction ID" value="UER00093"/>
</dbReference>
<dbReference type="CDD" id="cd02516">
    <property type="entry name" value="CDP-ME_synthetase"/>
    <property type="match status" value="1"/>
</dbReference>
<comment type="similarity">
    <text evidence="3">Belongs to the IspD/TarI cytidylyltransferase family. IspD subfamily.</text>
</comment>
<evidence type="ECO:0000313" key="5">
    <source>
        <dbReference type="Proteomes" id="UP000580839"/>
    </source>
</evidence>
<feature type="site" description="Positions MEP for the nucleophilic attack" evidence="3">
    <location>
        <position position="152"/>
    </location>
</feature>
<accession>A0A849SMG2</accession>
<feature type="site" description="Transition state stabilizer" evidence="3">
    <location>
        <position position="15"/>
    </location>
</feature>
<comment type="caution">
    <text evidence="4">The sequence shown here is derived from an EMBL/GenBank/DDBJ whole genome shotgun (WGS) entry which is preliminary data.</text>
</comment>
<organism evidence="4 5">
    <name type="scientific">Eiseniibacteriota bacterium</name>
    <dbReference type="NCBI Taxonomy" id="2212470"/>
    <lineage>
        <taxon>Bacteria</taxon>
        <taxon>Candidatus Eiseniibacteriota</taxon>
    </lineage>
</organism>
<dbReference type="Pfam" id="PF01128">
    <property type="entry name" value="IspD"/>
    <property type="match status" value="1"/>
</dbReference>
<dbReference type="Proteomes" id="UP000580839">
    <property type="component" value="Unassembled WGS sequence"/>
</dbReference>
<comment type="function">
    <text evidence="3">Catalyzes the formation of 4-diphosphocytidyl-2-C-methyl-D-erythritol from CTP and 2-C-methyl-D-erythritol 4-phosphate (MEP).</text>
</comment>
<protein>
    <recommendedName>
        <fullName evidence="3">2-C-methyl-D-erythritol 4-phosphate cytidylyltransferase</fullName>
        <ecNumber evidence="3">2.7.7.60</ecNumber>
    </recommendedName>
    <alternativeName>
        <fullName evidence="3">4-diphosphocytidyl-2C-methyl-D-erythritol synthase</fullName>
    </alternativeName>
    <alternativeName>
        <fullName evidence="3">MEP cytidylyltransferase</fullName>
        <shortName evidence="3">MCT</shortName>
    </alternativeName>
</protein>
<gene>
    <name evidence="3 4" type="primary">ispD</name>
    <name evidence="4" type="ORF">HOP12_06435</name>
</gene>
<proteinExistence type="inferred from homology"/>
<dbReference type="InterPro" id="IPR050088">
    <property type="entry name" value="IspD/TarI_cytidylyltransf_bact"/>
</dbReference>
<evidence type="ECO:0000256" key="2">
    <source>
        <dbReference type="ARBA" id="ARBA00022695"/>
    </source>
</evidence>
<dbReference type="AlphaFoldDB" id="A0A849SMG2"/>
<evidence type="ECO:0000256" key="3">
    <source>
        <dbReference type="HAMAP-Rule" id="MF_00108"/>
    </source>
</evidence>
<dbReference type="FunFam" id="3.90.550.10:FF:000003">
    <property type="entry name" value="2-C-methyl-D-erythritol 4-phosphate cytidylyltransferase"/>
    <property type="match status" value="1"/>
</dbReference>
<evidence type="ECO:0000313" key="4">
    <source>
        <dbReference type="EMBL" id="NOT33794.1"/>
    </source>
</evidence>
<reference evidence="4 5" key="1">
    <citation type="submission" date="2020-04" db="EMBL/GenBank/DDBJ databases">
        <title>Metagenomic profiling of ammonia- and methane-oxidizing microorganisms in a Dutch drinking water treatment plant.</title>
        <authorList>
            <person name="Poghosyan L."/>
            <person name="Leucker S."/>
        </authorList>
    </citation>
    <scope>NUCLEOTIDE SEQUENCE [LARGE SCALE GENOMIC DNA]</scope>
    <source>
        <strain evidence="4">S-RSF-IL-03</strain>
    </source>
</reference>
<dbReference type="InterPro" id="IPR034683">
    <property type="entry name" value="IspD/TarI"/>
</dbReference>
<evidence type="ECO:0000256" key="1">
    <source>
        <dbReference type="ARBA" id="ARBA00022679"/>
    </source>
</evidence>
<comment type="pathway">
    <text evidence="3">Isoprenoid biosynthesis; isopentenyl diphosphate biosynthesis via DXP pathway; isopentenyl diphosphate from 1-deoxy-D-xylulose 5-phosphate: step 2/6.</text>
</comment>
<dbReference type="PANTHER" id="PTHR32125">
    <property type="entry name" value="2-C-METHYL-D-ERYTHRITOL 4-PHOSPHATE CYTIDYLYLTRANSFERASE, CHLOROPLASTIC"/>
    <property type="match status" value="1"/>
</dbReference>
<dbReference type="Gene3D" id="3.90.550.10">
    <property type="entry name" value="Spore Coat Polysaccharide Biosynthesis Protein SpsA, Chain A"/>
    <property type="match status" value="1"/>
</dbReference>
<sequence>MSTVALLLCAGRGERLGAEVGKALVPLASRPLFTWSLEALEHCRAIDAIVVVGPVSPLQHALAATGLAIRKVVAWTEGGRERQHSVARGLHVMPEDAEIVAVHDSARALVTSELIERVIEDARIHGGAIAALPMSDTVKRVGDSVILETLAREALWRAQTPQAFRRAWLVEAHAKSACATAVATDDAALVEALGHPVHVTPGDAHNLKITTPDDLALAEVWLARRGIGVTETRG</sequence>
<dbReference type="EMBL" id="JABFRW010000074">
    <property type="protein sequence ID" value="NOT33794.1"/>
    <property type="molecule type" value="Genomic_DNA"/>
</dbReference>
<comment type="catalytic activity">
    <reaction evidence="3">
        <text>2-C-methyl-D-erythritol 4-phosphate + CTP + H(+) = 4-CDP-2-C-methyl-D-erythritol + diphosphate</text>
        <dbReference type="Rhea" id="RHEA:13429"/>
        <dbReference type="ChEBI" id="CHEBI:15378"/>
        <dbReference type="ChEBI" id="CHEBI:33019"/>
        <dbReference type="ChEBI" id="CHEBI:37563"/>
        <dbReference type="ChEBI" id="CHEBI:57823"/>
        <dbReference type="ChEBI" id="CHEBI:58262"/>
        <dbReference type="EC" id="2.7.7.60"/>
    </reaction>
</comment>
<dbReference type="SUPFAM" id="SSF53448">
    <property type="entry name" value="Nucleotide-diphospho-sugar transferases"/>
    <property type="match status" value="1"/>
</dbReference>
<name>A0A849SMG2_UNCEI</name>
<keyword evidence="3" id="KW-0414">Isoprene biosynthesis</keyword>
<dbReference type="InterPro" id="IPR029044">
    <property type="entry name" value="Nucleotide-diphossugar_trans"/>
</dbReference>
<dbReference type="EC" id="2.7.7.60" evidence="3"/>
<feature type="site" description="Transition state stabilizer" evidence="3">
    <location>
        <position position="22"/>
    </location>
</feature>
<dbReference type="NCBIfam" id="TIGR00453">
    <property type="entry name" value="ispD"/>
    <property type="match status" value="1"/>
</dbReference>
<dbReference type="GO" id="GO:0019288">
    <property type="term" value="P:isopentenyl diphosphate biosynthetic process, methylerythritol 4-phosphate pathway"/>
    <property type="evidence" value="ECO:0007669"/>
    <property type="project" value="UniProtKB-UniRule"/>
</dbReference>
<keyword evidence="2 3" id="KW-0548">Nucleotidyltransferase</keyword>
<dbReference type="InterPro" id="IPR001228">
    <property type="entry name" value="IspD"/>
</dbReference>
<dbReference type="PANTHER" id="PTHR32125:SF4">
    <property type="entry name" value="2-C-METHYL-D-ERYTHRITOL 4-PHOSPHATE CYTIDYLYLTRANSFERASE, CHLOROPLASTIC"/>
    <property type="match status" value="1"/>
</dbReference>